<dbReference type="Gene3D" id="1.25.40.570">
    <property type="match status" value="1"/>
</dbReference>
<evidence type="ECO:0000256" key="1">
    <source>
        <dbReference type="ARBA" id="ARBA00007454"/>
    </source>
</evidence>
<comment type="similarity">
    <text evidence="1">Belongs to the proteasome subunit S9 family.</text>
</comment>
<dbReference type="SMART" id="SM00753">
    <property type="entry name" value="PAM"/>
    <property type="match status" value="1"/>
</dbReference>
<dbReference type="AlphaFoldDB" id="A0A7S1KT36"/>
<accession>A0A7S1KT36</accession>
<dbReference type="SUPFAM" id="SSF46785">
    <property type="entry name" value="Winged helix' DNA-binding domain"/>
    <property type="match status" value="1"/>
</dbReference>
<dbReference type="InterPro" id="IPR000717">
    <property type="entry name" value="PCI_dom"/>
</dbReference>
<evidence type="ECO:0000256" key="3">
    <source>
        <dbReference type="ARBA" id="ARBA00062507"/>
    </source>
</evidence>
<keyword evidence="2" id="KW-0647">Proteasome</keyword>
<name>A0A7S1KT36_9EUKA</name>
<dbReference type="InterPro" id="IPR011990">
    <property type="entry name" value="TPR-like_helical_dom_sf"/>
</dbReference>
<dbReference type="GO" id="GO:0000502">
    <property type="term" value="C:proteasome complex"/>
    <property type="evidence" value="ECO:0007669"/>
    <property type="project" value="UniProtKB-KW"/>
</dbReference>
<dbReference type="FunFam" id="1.25.40.570:FF:000016">
    <property type="entry name" value="26S proteasome regulatory subunit"/>
    <property type="match status" value="1"/>
</dbReference>
<dbReference type="EMBL" id="HBGD01010023">
    <property type="protein sequence ID" value="CAD9084984.1"/>
    <property type="molecule type" value="Transcribed_RNA"/>
</dbReference>
<sequence length="458" mass="52095">MPTPDQLLQSNRTKLDHLLSSIKHLHLDALHKKAEQMADDDMVDLDDTATKGKIEQVVGGLREIILNEDLPKNHSTTKIKEDAINALTTIYAKTKSSKDLIALSRDIRPLFKDMPKAKTAKIVRTIIEKLEFIPNTADIQIKLCHDSIEWANEEKRTFLRQRIQLKLASLYYNKKAYQEALDLINKLSLEVRKLDDKNLLVEIHLLESQVLHSLKNLPKARSALIAGRTAANAIYVPPVLQAALDVQSGVLHSEESDFKTAYSYFYEAWEAYHNMERKEDALSCLKYMCLSKIMTDAPDDVQNILSSKNALEYQGDAVEAMRLVTKTYNERSLHDFEAALGKYKAQLQDDPVISSHLQDLYEKLLEQHLLRIIEPFSRVEISHVANLIKLPKANVERKLSQMILDQKLNGIMDQGNDCLIVHEDVEKDELYDPALDTISRMNSSIDALTQKAKKLTSA</sequence>
<evidence type="ECO:0000313" key="5">
    <source>
        <dbReference type="EMBL" id="CAD9084984.1"/>
    </source>
</evidence>
<dbReference type="SMART" id="SM00088">
    <property type="entry name" value="PINT"/>
    <property type="match status" value="1"/>
</dbReference>
<dbReference type="InterPro" id="IPR040773">
    <property type="entry name" value="Rpn6_N"/>
</dbReference>
<reference evidence="5" key="1">
    <citation type="submission" date="2021-01" db="EMBL/GenBank/DDBJ databases">
        <authorList>
            <person name="Corre E."/>
            <person name="Pelletier E."/>
            <person name="Niang G."/>
            <person name="Scheremetjew M."/>
            <person name="Finn R."/>
            <person name="Kale V."/>
            <person name="Holt S."/>
            <person name="Cochrane G."/>
            <person name="Meng A."/>
            <person name="Brown T."/>
            <person name="Cohen L."/>
        </authorList>
    </citation>
    <scope>NUCLEOTIDE SEQUENCE</scope>
    <source>
        <strain evidence="5">WS</strain>
    </source>
</reference>
<feature type="domain" description="PCI" evidence="4">
    <location>
        <begin position="257"/>
        <end position="426"/>
    </location>
</feature>
<dbReference type="PANTHER" id="PTHR10678">
    <property type="entry name" value="26S PROTEASOME NON-ATPASE REGULATORY SUBUNIT 11/COP9 SIGNALOSOME COMPLEX SUBUNIT 2"/>
    <property type="match status" value="1"/>
</dbReference>
<dbReference type="PROSITE" id="PS50250">
    <property type="entry name" value="PCI"/>
    <property type="match status" value="1"/>
</dbReference>
<evidence type="ECO:0000256" key="2">
    <source>
        <dbReference type="ARBA" id="ARBA00022942"/>
    </source>
</evidence>
<dbReference type="Pfam" id="PF01399">
    <property type="entry name" value="PCI"/>
    <property type="match status" value="1"/>
</dbReference>
<proteinExistence type="inferred from homology"/>
<protein>
    <recommendedName>
        <fullName evidence="4">PCI domain-containing protein</fullName>
    </recommendedName>
</protein>
<dbReference type="InterPro" id="IPR050871">
    <property type="entry name" value="26S_Proteasome/COP9_Components"/>
</dbReference>
<dbReference type="SUPFAM" id="SSF48452">
    <property type="entry name" value="TPR-like"/>
    <property type="match status" value="1"/>
</dbReference>
<dbReference type="Pfam" id="PF18055">
    <property type="entry name" value="RPN6_N"/>
    <property type="match status" value="1"/>
</dbReference>
<gene>
    <name evidence="5" type="ORF">PCOS0759_LOCUS8238</name>
</gene>
<organism evidence="5">
    <name type="scientific">Percolomonas cosmopolitus</name>
    <dbReference type="NCBI Taxonomy" id="63605"/>
    <lineage>
        <taxon>Eukaryota</taxon>
        <taxon>Discoba</taxon>
        <taxon>Heterolobosea</taxon>
        <taxon>Tetramitia</taxon>
        <taxon>Eutetramitia</taxon>
        <taxon>Percolomonadidae</taxon>
        <taxon>Percolomonas</taxon>
    </lineage>
</organism>
<evidence type="ECO:0000259" key="4">
    <source>
        <dbReference type="PROSITE" id="PS50250"/>
    </source>
</evidence>
<dbReference type="InterPro" id="IPR036390">
    <property type="entry name" value="WH_DNA-bd_sf"/>
</dbReference>
<comment type="subunit">
    <text evidence="3">Component of the lid subcomplex of the 19S proteasome regulatory particle complex (also named PA700 complex). The 26S proteasome consists of a 20S proteasome core and two 19S regulatory subunits.</text>
</comment>